<name>A0A7S1FFG0_NOCSC</name>
<evidence type="ECO:0000313" key="2">
    <source>
        <dbReference type="EMBL" id="CAD8865070.1"/>
    </source>
</evidence>
<dbReference type="EMBL" id="HBFQ01055508">
    <property type="protein sequence ID" value="CAD8865070.1"/>
    <property type="molecule type" value="Transcribed_RNA"/>
</dbReference>
<feature type="transmembrane region" description="Helical" evidence="1">
    <location>
        <begin position="30"/>
        <end position="49"/>
    </location>
</feature>
<proteinExistence type="predicted"/>
<keyword evidence="1" id="KW-1133">Transmembrane helix</keyword>
<gene>
    <name evidence="2" type="ORF">NSCI0253_LOCUS39425</name>
</gene>
<evidence type="ECO:0000256" key="1">
    <source>
        <dbReference type="SAM" id="Phobius"/>
    </source>
</evidence>
<organism evidence="2">
    <name type="scientific">Noctiluca scintillans</name>
    <name type="common">Sea sparkle</name>
    <name type="synonym">Red tide dinoflagellate</name>
    <dbReference type="NCBI Taxonomy" id="2966"/>
    <lineage>
        <taxon>Eukaryota</taxon>
        <taxon>Sar</taxon>
        <taxon>Alveolata</taxon>
        <taxon>Dinophyceae</taxon>
        <taxon>Noctilucales</taxon>
        <taxon>Noctilucaceae</taxon>
        <taxon>Noctiluca</taxon>
    </lineage>
</organism>
<protein>
    <recommendedName>
        <fullName evidence="3">Transmembrane protein</fullName>
    </recommendedName>
</protein>
<accession>A0A7S1FFG0</accession>
<reference evidence="2" key="1">
    <citation type="submission" date="2021-01" db="EMBL/GenBank/DDBJ databases">
        <authorList>
            <person name="Corre E."/>
            <person name="Pelletier E."/>
            <person name="Niang G."/>
            <person name="Scheremetjew M."/>
            <person name="Finn R."/>
            <person name="Kale V."/>
            <person name="Holt S."/>
            <person name="Cochrane G."/>
            <person name="Meng A."/>
            <person name="Brown T."/>
            <person name="Cohen L."/>
        </authorList>
    </citation>
    <scope>NUCLEOTIDE SEQUENCE</scope>
</reference>
<evidence type="ECO:0008006" key="3">
    <source>
        <dbReference type="Google" id="ProtNLM"/>
    </source>
</evidence>
<dbReference type="AlphaFoldDB" id="A0A7S1FFG0"/>
<keyword evidence="1" id="KW-0472">Membrane</keyword>
<sequence>MAAKLEGTKPSFVSRLGTGILSRCRVGTPIYSLAYGVAGGVILSGLVLAGRTLHVAFFDHDYYKLQSRKRYYEKQLLFTREQEEAATAHYIAALASEYDPVATRMPFKPLDPKYRF</sequence>
<keyword evidence="1" id="KW-0812">Transmembrane</keyword>